<evidence type="ECO:0000313" key="3">
    <source>
        <dbReference type="Proteomes" id="UP000192940"/>
    </source>
</evidence>
<keyword evidence="3" id="KW-1185">Reference proteome</keyword>
<dbReference type="STRING" id="1313296.SAMN05661091_4606"/>
<gene>
    <name evidence="2" type="ORF">SAMN05661091_4606</name>
</gene>
<dbReference type="InterPro" id="IPR012854">
    <property type="entry name" value="Cu_amine_oxidase-like_N"/>
</dbReference>
<reference evidence="2 3" key="1">
    <citation type="submission" date="2017-04" db="EMBL/GenBank/DDBJ databases">
        <authorList>
            <person name="Afonso C.L."/>
            <person name="Miller P.J."/>
            <person name="Scott M.A."/>
            <person name="Spackman E."/>
            <person name="Goraichik I."/>
            <person name="Dimitrov K.M."/>
            <person name="Suarez D.L."/>
            <person name="Swayne D.E."/>
        </authorList>
    </citation>
    <scope>NUCLEOTIDE SEQUENCE [LARGE SCALE GENOMIC DNA]</scope>
    <source>
        <strain evidence="2 3">N3/975</strain>
    </source>
</reference>
<dbReference type="Pfam" id="PF07833">
    <property type="entry name" value="Cu_amine_oxidN1"/>
    <property type="match status" value="1"/>
</dbReference>
<dbReference type="Gene3D" id="3.30.457.10">
    <property type="entry name" value="Copper amine oxidase-like, N-terminal domain"/>
    <property type="match status" value="1"/>
</dbReference>
<accession>A0A1X7HMH9</accession>
<proteinExistence type="predicted"/>
<organism evidence="2 3">
    <name type="scientific">Paenibacillus uliginis N3/975</name>
    <dbReference type="NCBI Taxonomy" id="1313296"/>
    <lineage>
        <taxon>Bacteria</taxon>
        <taxon>Bacillati</taxon>
        <taxon>Bacillota</taxon>
        <taxon>Bacilli</taxon>
        <taxon>Bacillales</taxon>
        <taxon>Paenibacillaceae</taxon>
        <taxon>Paenibacillus</taxon>
    </lineage>
</organism>
<evidence type="ECO:0000313" key="2">
    <source>
        <dbReference type="EMBL" id="SMF89329.1"/>
    </source>
</evidence>
<protein>
    <submittedName>
        <fullName evidence="2">Copper amine oxidase N-terminal domain-containing protein</fullName>
    </submittedName>
</protein>
<name>A0A1X7HMH9_9BACL</name>
<feature type="domain" description="Copper amine oxidase-like N-terminal" evidence="1">
    <location>
        <begin position="369"/>
        <end position="475"/>
    </location>
</feature>
<evidence type="ECO:0000259" key="1">
    <source>
        <dbReference type="Pfam" id="PF07833"/>
    </source>
</evidence>
<sequence length="478" mass="50806">MLAAVLTFGQMQPTALADEASSVTVVESSHELVNGKMQVSFDVRNGGSGTEAGFVVVGYDESGKAIEVVGDSAYLMSNEIETFEVALKSGSKIKDVKVLPAGQAGSQAVLLESGTRTENGSIEVSGAVQNANEGRRVGMMAVGYDASGKAVEVKSAYSYMTSGEVTTYGIKLKAVNLIKSVKVSVIDSTEDAVKLLQTGSRLENGKLIITGSIQNRNEGGRVGVIIVGSNSNGKVVEVNTTTGYLTDKEIANFEAELEAGKAISGVKVFLTGSSQTPKIIAEGRTRINNKLVVTIGVENGTKAQRITVKSTAYDAKGRSLGSETDSMYMLDHETTTLRIDYDSRVSSVKLKYYDEAGREIGAEPIRIKINGQLQSYAQAPIMVNGSVLVPMRPIFESLQASVKWDQKSQTVNSTKGSTKIKLKMGSKQASVNGKGVALDIAPRSVKGTTMVPLRFVAAALGCEVKWDKNEQMVLITTK</sequence>
<dbReference type="EMBL" id="LT840184">
    <property type="protein sequence ID" value="SMF89329.1"/>
    <property type="molecule type" value="Genomic_DNA"/>
</dbReference>
<dbReference type="InterPro" id="IPR036582">
    <property type="entry name" value="Mao_N_sf"/>
</dbReference>
<dbReference type="Proteomes" id="UP000192940">
    <property type="component" value="Chromosome I"/>
</dbReference>
<dbReference type="AlphaFoldDB" id="A0A1X7HMH9"/>
<dbReference type="SUPFAM" id="SSF55383">
    <property type="entry name" value="Copper amine oxidase, domain N"/>
    <property type="match status" value="1"/>
</dbReference>